<reference evidence="2" key="1">
    <citation type="submission" date="2019-10" db="EMBL/GenBank/DDBJ databases">
        <title>Metagenomic sequencing of thiosulfate-disproportionating enrichment culture.</title>
        <authorList>
            <person name="Umezawa K."/>
            <person name="Kojima H."/>
            <person name="Fukui M."/>
        </authorList>
    </citation>
    <scope>NUCLEOTIDE SEQUENCE</scope>
    <source>
        <strain evidence="2">45J</strain>
    </source>
</reference>
<dbReference type="EMBL" id="BLAB01000001">
    <property type="protein sequence ID" value="GER94357.1"/>
    <property type="molecule type" value="Genomic_DNA"/>
</dbReference>
<feature type="transmembrane region" description="Helical" evidence="1">
    <location>
        <begin position="119"/>
        <end position="138"/>
    </location>
</feature>
<feature type="transmembrane region" description="Helical" evidence="1">
    <location>
        <begin position="22"/>
        <end position="43"/>
    </location>
</feature>
<feature type="transmembrane region" description="Helical" evidence="1">
    <location>
        <begin position="55"/>
        <end position="73"/>
    </location>
</feature>
<keyword evidence="1" id="KW-0812">Transmembrane</keyword>
<keyword evidence="1" id="KW-1133">Transmembrane helix</keyword>
<dbReference type="Pfam" id="PF04307">
    <property type="entry name" value="YdjM"/>
    <property type="match status" value="1"/>
</dbReference>
<dbReference type="GO" id="GO:0016787">
    <property type="term" value="F:hydrolase activity"/>
    <property type="evidence" value="ECO:0007669"/>
    <property type="project" value="UniProtKB-KW"/>
</dbReference>
<dbReference type="AlphaFoldDB" id="A0A5J4L6K5"/>
<keyword evidence="1" id="KW-0472">Membrane</keyword>
<comment type="caution">
    <text evidence="2">The sequence shown here is derived from an EMBL/GenBank/DDBJ whole genome shotgun (WGS) entry which is preliminary data.</text>
</comment>
<dbReference type="PANTHER" id="PTHR40031">
    <property type="entry name" value="HYPOTHETICAL MEMBRANE SPANNING PROTEIN"/>
    <property type="match status" value="1"/>
</dbReference>
<dbReference type="InterPro" id="IPR053170">
    <property type="entry name" value="Transcription_regulator"/>
</dbReference>
<feature type="transmembrane region" description="Helical" evidence="1">
    <location>
        <begin position="145"/>
        <end position="166"/>
    </location>
</feature>
<feature type="transmembrane region" description="Helical" evidence="1">
    <location>
        <begin position="80"/>
        <end position="99"/>
    </location>
</feature>
<keyword evidence="2" id="KW-0378">Hydrolase</keyword>
<gene>
    <name evidence="2" type="ORF">A45J_2118</name>
</gene>
<evidence type="ECO:0000313" key="2">
    <source>
        <dbReference type="EMBL" id="GER94357.1"/>
    </source>
</evidence>
<organism evidence="2">
    <name type="scientific">hot springs metagenome</name>
    <dbReference type="NCBI Taxonomy" id="433727"/>
    <lineage>
        <taxon>unclassified sequences</taxon>
        <taxon>metagenomes</taxon>
        <taxon>ecological metagenomes</taxon>
    </lineage>
</organism>
<accession>A0A5J4L6K5</accession>
<protein>
    <submittedName>
        <fullName evidence="2">Metal-dependent hydrolase</fullName>
    </submittedName>
</protein>
<sequence>MDPLTHAISGAVIHQLGFKRKAALFVLIFSAIAPDLDYITRFWGTDIFLRYHRGITHGILALALFPAIMAFIFRGKGGFFYYYFISFLAYGMHLLMDLTNQYGTRILSPLDWNQYSLDLTFIIDPYITIGLLLTVILGKMNKHRSAIIALCALVLFAAYIGGRAYLQKETKQFLKTKIDANIYKVYPLPNDFLRWWFVIKSGDEVKTGFVDLFSRKVCIYEKYVLNNNDPAIIESKKSRIVSNFLYFSRYPYAEVRREEKRTIVIWRELSYSFLAGDRFFSRVVMDGNGKIIQADFRF</sequence>
<evidence type="ECO:0000256" key="1">
    <source>
        <dbReference type="SAM" id="Phobius"/>
    </source>
</evidence>
<proteinExistence type="predicted"/>
<dbReference type="InterPro" id="IPR007404">
    <property type="entry name" value="YdjM-like"/>
</dbReference>
<name>A0A5J4L6K5_9ZZZZ</name>
<dbReference type="PANTHER" id="PTHR40031:SF1">
    <property type="entry name" value="MEMBRANE-BOUND METAL-DEPENDENT HYDROLASE"/>
    <property type="match status" value="1"/>
</dbReference>